<evidence type="ECO:0000313" key="1">
    <source>
        <dbReference type="EMBL" id="GFR07025.1"/>
    </source>
</evidence>
<reference evidence="1" key="1">
    <citation type="submission" date="2020-07" db="EMBL/GenBank/DDBJ databases">
        <title>Multicomponent nature underlies the extraordinary mechanical properties of spider dragline silk.</title>
        <authorList>
            <person name="Kono N."/>
            <person name="Nakamura H."/>
            <person name="Mori M."/>
            <person name="Yoshida Y."/>
            <person name="Ohtoshi R."/>
            <person name="Malay A.D."/>
            <person name="Moran D.A.P."/>
            <person name="Tomita M."/>
            <person name="Numata K."/>
            <person name="Arakawa K."/>
        </authorList>
    </citation>
    <scope>NUCLEOTIDE SEQUENCE</scope>
</reference>
<dbReference type="AlphaFoldDB" id="A0A8X6GQW3"/>
<dbReference type="OrthoDB" id="6429968at2759"/>
<dbReference type="Proteomes" id="UP000887116">
    <property type="component" value="Unassembled WGS sequence"/>
</dbReference>
<accession>A0A8X6GQW3</accession>
<feature type="non-terminal residue" evidence="1">
    <location>
        <position position="1"/>
    </location>
</feature>
<organism evidence="1 2">
    <name type="scientific">Trichonephila clavata</name>
    <name type="common">Joro spider</name>
    <name type="synonym">Nephila clavata</name>
    <dbReference type="NCBI Taxonomy" id="2740835"/>
    <lineage>
        <taxon>Eukaryota</taxon>
        <taxon>Metazoa</taxon>
        <taxon>Ecdysozoa</taxon>
        <taxon>Arthropoda</taxon>
        <taxon>Chelicerata</taxon>
        <taxon>Arachnida</taxon>
        <taxon>Araneae</taxon>
        <taxon>Araneomorphae</taxon>
        <taxon>Entelegynae</taxon>
        <taxon>Araneoidea</taxon>
        <taxon>Nephilidae</taxon>
        <taxon>Trichonephila</taxon>
    </lineage>
</organism>
<evidence type="ECO:0000313" key="2">
    <source>
        <dbReference type="Proteomes" id="UP000887116"/>
    </source>
</evidence>
<sequence>LYSRIKDAHRASVSRKSIHLKRRLNTITVSTAVVQGTTEDTAVSDRVSITVQ</sequence>
<keyword evidence="2" id="KW-1185">Reference proteome</keyword>
<dbReference type="EMBL" id="BMAO01035947">
    <property type="protein sequence ID" value="GFR07025.1"/>
    <property type="molecule type" value="Genomic_DNA"/>
</dbReference>
<name>A0A8X6GQW3_TRICU</name>
<gene>
    <name evidence="1" type="ORF">TNCT_196561</name>
</gene>
<protein>
    <submittedName>
        <fullName evidence="1">Uncharacterized protein</fullName>
    </submittedName>
</protein>
<comment type="caution">
    <text evidence="1">The sequence shown here is derived from an EMBL/GenBank/DDBJ whole genome shotgun (WGS) entry which is preliminary data.</text>
</comment>
<proteinExistence type="predicted"/>